<dbReference type="OrthoDB" id="3686095at2759"/>
<evidence type="ECO:0000313" key="4">
    <source>
        <dbReference type="Proteomes" id="UP001152607"/>
    </source>
</evidence>
<evidence type="ECO:0000256" key="1">
    <source>
        <dbReference type="SAM" id="MobiDB-lite"/>
    </source>
</evidence>
<dbReference type="EMBL" id="CAOQHR010000006">
    <property type="protein sequence ID" value="CAI6335709.1"/>
    <property type="molecule type" value="Genomic_DNA"/>
</dbReference>
<protein>
    <recommendedName>
        <fullName evidence="5">Transmembrane protein</fullName>
    </recommendedName>
</protein>
<name>A0A9W4UHC3_9PLEO</name>
<organism evidence="3 4">
    <name type="scientific">Periconia digitata</name>
    <dbReference type="NCBI Taxonomy" id="1303443"/>
    <lineage>
        <taxon>Eukaryota</taxon>
        <taxon>Fungi</taxon>
        <taxon>Dikarya</taxon>
        <taxon>Ascomycota</taxon>
        <taxon>Pezizomycotina</taxon>
        <taxon>Dothideomycetes</taxon>
        <taxon>Pleosporomycetidae</taxon>
        <taxon>Pleosporales</taxon>
        <taxon>Massarineae</taxon>
        <taxon>Periconiaceae</taxon>
        <taxon>Periconia</taxon>
    </lineage>
</organism>
<reference evidence="3" key="1">
    <citation type="submission" date="2023-01" db="EMBL/GenBank/DDBJ databases">
        <authorList>
            <person name="Van Ghelder C."/>
            <person name="Rancurel C."/>
        </authorList>
    </citation>
    <scope>NUCLEOTIDE SEQUENCE</scope>
    <source>
        <strain evidence="3">CNCM I-4278</strain>
    </source>
</reference>
<proteinExistence type="predicted"/>
<feature type="transmembrane region" description="Helical" evidence="2">
    <location>
        <begin position="102"/>
        <end position="124"/>
    </location>
</feature>
<keyword evidence="2" id="KW-1133">Transmembrane helix</keyword>
<sequence length="170" mass="18867">MSRPPSAAHNPLSPYNHHHQLHSQSSSPTLLTTNLLFPETDSSSTRTRDLSSPPSPTASIESFDILDSIAWRRGHDHYSHHNSRGSRRTCNVFGRRWSRAHVIAVLLFFALFLVGCVVGGWAAARWEKDGRVRKECVRRGGGGERCWGKGEWAWAQCVAGNGVGFCEGML</sequence>
<dbReference type="AlphaFoldDB" id="A0A9W4UHC3"/>
<keyword evidence="2" id="KW-0812">Transmembrane</keyword>
<feature type="region of interest" description="Disordered" evidence="1">
    <location>
        <begin position="1"/>
        <end position="59"/>
    </location>
</feature>
<evidence type="ECO:0008006" key="5">
    <source>
        <dbReference type="Google" id="ProtNLM"/>
    </source>
</evidence>
<accession>A0A9W4UHC3</accession>
<comment type="caution">
    <text evidence="3">The sequence shown here is derived from an EMBL/GenBank/DDBJ whole genome shotgun (WGS) entry which is preliminary data.</text>
</comment>
<evidence type="ECO:0000313" key="3">
    <source>
        <dbReference type="EMBL" id="CAI6335709.1"/>
    </source>
</evidence>
<keyword evidence="4" id="KW-1185">Reference proteome</keyword>
<dbReference type="Proteomes" id="UP001152607">
    <property type="component" value="Unassembled WGS sequence"/>
</dbReference>
<evidence type="ECO:0000256" key="2">
    <source>
        <dbReference type="SAM" id="Phobius"/>
    </source>
</evidence>
<gene>
    <name evidence="3" type="ORF">PDIGIT_LOCUS8794</name>
</gene>
<feature type="compositionally biased region" description="Low complexity" evidence="1">
    <location>
        <begin position="22"/>
        <end position="45"/>
    </location>
</feature>
<keyword evidence="2" id="KW-0472">Membrane</keyword>